<keyword evidence="4" id="KW-1185">Reference proteome</keyword>
<keyword evidence="1" id="KW-0472">Membrane</keyword>
<dbReference type="Pfam" id="PF17820">
    <property type="entry name" value="PDZ_6"/>
    <property type="match status" value="1"/>
</dbReference>
<evidence type="ECO:0000313" key="4">
    <source>
        <dbReference type="Proteomes" id="UP000012283"/>
    </source>
</evidence>
<sequence>MDWLIEFIRAIGRGLAQPTLYWFILLLIVSAYLRRKNDRKQFGVKVKQPLIEAGHTVFLSLVAGLILSILCVLLGITFSYPLAILLSSIFILLSLANQFGLLSPSYTLGVFFLIMILHPTIIEWFEWEGLDVFQSISLISISLLIGVFLFVESWLLLHKKGSNDFPEQIRSKRGKHVGQQRVKRLAIVPFFTLVPAGAIESFAEWWPIWQVNGDSYGLMIVPFLIGTEHVFRSMLPKEGRTWIGKRIIGLAVLILACSAGAFVYQPLIYVAVAIAFIGRIMISLRFRYLDRKNVRYFQPGGEGLLVLDVLPNTPAEDFELEPGERIMKVNGQPIHDESSFYQALQQNRTYGKLQIKNISGEIRFAERSLYEGEHHELGVLFLKNESISVDEQKVETSSI</sequence>
<dbReference type="InterPro" id="IPR036034">
    <property type="entry name" value="PDZ_sf"/>
</dbReference>
<dbReference type="SUPFAM" id="SSF50156">
    <property type="entry name" value="PDZ domain-like"/>
    <property type="match status" value="1"/>
</dbReference>
<proteinExistence type="predicted"/>
<evidence type="ECO:0000313" key="3">
    <source>
        <dbReference type="EMBL" id="ENH98428.1"/>
    </source>
</evidence>
<feature type="transmembrane region" description="Helical" evidence="1">
    <location>
        <begin position="137"/>
        <end position="157"/>
    </location>
</feature>
<dbReference type="EMBL" id="APML01000003">
    <property type="protein sequence ID" value="ENH98428.1"/>
    <property type="molecule type" value="Genomic_DNA"/>
</dbReference>
<organism evidence="3 4">
    <name type="scientific">Gracilibacillus halophilus YIM-C55.5</name>
    <dbReference type="NCBI Taxonomy" id="1308866"/>
    <lineage>
        <taxon>Bacteria</taxon>
        <taxon>Bacillati</taxon>
        <taxon>Bacillota</taxon>
        <taxon>Bacilli</taxon>
        <taxon>Bacillales</taxon>
        <taxon>Bacillaceae</taxon>
        <taxon>Gracilibacillus</taxon>
    </lineage>
</organism>
<evidence type="ECO:0000259" key="2">
    <source>
        <dbReference type="PROSITE" id="PS50106"/>
    </source>
</evidence>
<dbReference type="Proteomes" id="UP000012283">
    <property type="component" value="Unassembled WGS sequence"/>
</dbReference>
<accession>N4WDT4</accession>
<gene>
    <name evidence="3" type="ORF">J416_00559</name>
</gene>
<reference evidence="3 4" key="1">
    <citation type="submission" date="2013-03" db="EMBL/GenBank/DDBJ databases">
        <title>Draft genome sequence of Gracibacillus halophilus YIM-C55.5, a moderately halophilic and thermophilic organism from the Xiaochaidamu salt lake.</title>
        <authorList>
            <person name="Sugumar T."/>
            <person name="Polireddy D.R."/>
            <person name="Antony A."/>
            <person name="Madhava Y.R."/>
            <person name="Sivakumar N."/>
        </authorList>
    </citation>
    <scope>NUCLEOTIDE SEQUENCE [LARGE SCALE GENOMIC DNA]</scope>
    <source>
        <strain evidence="3 4">YIM-C55.5</strain>
    </source>
</reference>
<dbReference type="STRING" id="1308866.J416_00559"/>
<dbReference type="PROSITE" id="PS50106">
    <property type="entry name" value="PDZ"/>
    <property type="match status" value="1"/>
</dbReference>
<feature type="transmembrane region" description="Helical" evidence="1">
    <location>
        <begin position="106"/>
        <end position="125"/>
    </location>
</feature>
<dbReference type="InterPro" id="IPR001478">
    <property type="entry name" value="PDZ"/>
</dbReference>
<comment type="caution">
    <text evidence="3">The sequence shown here is derived from an EMBL/GenBank/DDBJ whole genome shotgun (WGS) entry which is preliminary data.</text>
</comment>
<dbReference type="eggNOG" id="COG0265">
    <property type="taxonomic scope" value="Bacteria"/>
</dbReference>
<keyword evidence="1" id="KW-1133">Transmembrane helix</keyword>
<protein>
    <recommendedName>
        <fullName evidence="2">PDZ domain-containing protein</fullName>
    </recommendedName>
</protein>
<feature type="transmembrane region" description="Helical" evidence="1">
    <location>
        <begin position="270"/>
        <end position="288"/>
    </location>
</feature>
<dbReference type="InterPro" id="IPR041489">
    <property type="entry name" value="PDZ_6"/>
</dbReference>
<evidence type="ECO:0000256" key="1">
    <source>
        <dbReference type="SAM" id="Phobius"/>
    </source>
</evidence>
<keyword evidence="1" id="KW-0812">Transmembrane</keyword>
<dbReference type="RefSeq" id="WP_003462682.1">
    <property type="nucleotide sequence ID" value="NZ_APML01000003.1"/>
</dbReference>
<dbReference type="OrthoDB" id="198399at2"/>
<feature type="domain" description="PDZ" evidence="2">
    <location>
        <begin position="303"/>
        <end position="334"/>
    </location>
</feature>
<name>N4WDT4_9BACI</name>
<feature type="transmembrane region" description="Helical" evidence="1">
    <location>
        <begin position="56"/>
        <end position="76"/>
    </location>
</feature>
<feature type="transmembrane region" description="Helical" evidence="1">
    <location>
        <begin position="247"/>
        <end position="264"/>
    </location>
</feature>
<dbReference type="PATRIC" id="fig|1308866.3.peg.115"/>
<dbReference type="AlphaFoldDB" id="N4WDT4"/>
<dbReference type="Gene3D" id="2.30.42.10">
    <property type="match status" value="1"/>
</dbReference>
<feature type="transmembrane region" description="Helical" evidence="1">
    <location>
        <begin position="82"/>
        <end position="99"/>
    </location>
</feature>
<feature type="transmembrane region" description="Helical" evidence="1">
    <location>
        <begin position="20"/>
        <end position="35"/>
    </location>
</feature>